<keyword evidence="2" id="KW-1185">Reference proteome</keyword>
<dbReference type="Proteomes" id="UP000663929">
    <property type="component" value="Chromosome"/>
</dbReference>
<dbReference type="RefSeq" id="WP_237381772.1">
    <property type="nucleotide sequence ID" value="NZ_CP071793.1"/>
</dbReference>
<dbReference type="CDD" id="cd02947">
    <property type="entry name" value="TRX_family"/>
    <property type="match status" value="1"/>
</dbReference>
<gene>
    <name evidence="1" type="ORF">J3U87_04180</name>
</gene>
<reference evidence="1" key="1">
    <citation type="submission" date="2021-03" db="EMBL/GenBank/DDBJ databases">
        <title>Acanthopleuribacteraceae sp. M133.</title>
        <authorList>
            <person name="Wang G."/>
        </authorList>
    </citation>
    <scope>NUCLEOTIDE SEQUENCE</scope>
    <source>
        <strain evidence="1">M133</strain>
    </source>
</reference>
<dbReference type="AlphaFoldDB" id="A0A8A4TNU5"/>
<dbReference type="EMBL" id="CP071793">
    <property type="protein sequence ID" value="QTD51646.1"/>
    <property type="molecule type" value="Genomic_DNA"/>
</dbReference>
<name>A0A8A4TNU5_SULCO</name>
<evidence type="ECO:0000313" key="1">
    <source>
        <dbReference type="EMBL" id="QTD51646.1"/>
    </source>
</evidence>
<protein>
    <submittedName>
        <fullName evidence="1">Thioredoxin family protein</fullName>
    </submittedName>
</protein>
<sequence>MWWLSMMFVFFGDSEADRWTWKQRTFDVYVNGEAQPQARVYANKPFNGYLLVLDDRTTYMIQAEDSVYRAARLEDRPFEEMPHRISLQSEPLDMPAESQPAKVIDGRHLLWRQGQRTLLMARHDGIEGEHDEERLWRHVSSWRDLYDAYQPDADAMQHLGGLSLNEPLEIHVVYGTWCGDSRREVPRLLKTLAKWNHPRIKVRLTGVANGFKQPWEVIGGQRITNVPTIMVHREGKEIARLVEHAPSEAIEKDLPEMLRGTFTAPEIKGENDTLISQGHQEHQDPQGTAHRYEYWRLYRTAKGGYRINAGIESGETTIDLRLKCNEEGKPTFWEITRKRGQDLRRSRGFVGKKRITVVTRGSDSGIVRQDLPPGTIAELHTPSPFINRWLAERRAGGACLQITELGAVPCQEHAATATRAKYQPEK</sequence>
<accession>A0A8A4TNU5</accession>
<dbReference type="InterPro" id="IPR036249">
    <property type="entry name" value="Thioredoxin-like_sf"/>
</dbReference>
<dbReference type="SUPFAM" id="SSF52833">
    <property type="entry name" value="Thioredoxin-like"/>
    <property type="match status" value="1"/>
</dbReference>
<organism evidence="1 2">
    <name type="scientific">Sulfidibacter corallicola</name>
    <dbReference type="NCBI Taxonomy" id="2818388"/>
    <lineage>
        <taxon>Bacteria</taxon>
        <taxon>Pseudomonadati</taxon>
        <taxon>Acidobacteriota</taxon>
        <taxon>Holophagae</taxon>
        <taxon>Acanthopleuribacterales</taxon>
        <taxon>Acanthopleuribacteraceae</taxon>
        <taxon>Sulfidibacter</taxon>
    </lineage>
</organism>
<proteinExistence type="predicted"/>
<dbReference type="Gene3D" id="3.40.30.10">
    <property type="entry name" value="Glutaredoxin"/>
    <property type="match status" value="1"/>
</dbReference>
<evidence type="ECO:0000313" key="2">
    <source>
        <dbReference type="Proteomes" id="UP000663929"/>
    </source>
</evidence>
<dbReference type="KEGG" id="scor:J3U87_04180"/>